<gene>
    <name evidence="2" type="ORF">HHL11_11710</name>
</gene>
<dbReference type="EMBL" id="JABBFX010000001">
    <property type="protein sequence ID" value="NML44421.1"/>
    <property type="molecule type" value="Genomic_DNA"/>
</dbReference>
<organism evidence="2 3">
    <name type="scientific">Ramlibacter agri</name>
    <dbReference type="NCBI Taxonomy" id="2728837"/>
    <lineage>
        <taxon>Bacteria</taxon>
        <taxon>Pseudomonadati</taxon>
        <taxon>Pseudomonadota</taxon>
        <taxon>Betaproteobacteria</taxon>
        <taxon>Burkholderiales</taxon>
        <taxon>Comamonadaceae</taxon>
        <taxon>Ramlibacter</taxon>
    </lineage>
</organism>
<sequence length="83" mass="8695">MGLREREIAVVAALCAMGNAAPQLRVHMHAALHVGCTPREIVEVVMQMSVYAGFPAALNGLAAVKEVFAEEGVALPLGEEGKP</sequence>
<proteinExistence type="predicted"/>
<dbReference type="InterPro" id="IPR003779">
    <property type="entry name" value="CMD-like"/>
</dbReference>
<comment type="caution">
    <text evidence="2">The sequence shown here is derived from an EMBL/GenBank/DDBJ whole genome shotgun (WGS) entry which is preliminary data.</text>
</comment>
<dbReference type="PANTHER" id="PTHR33570:SF10">
    <property type="entry name" value="GAMMA-CARBOXYMUCONOLACTONE DECARBOXYLASE"/>
    <property type="match status" value="1"/>
</dbReference>
<evidence type="ECO:0000313" key="2">
    <source>
        <dbReference type="EMBL" id="NML44421.1"/>
    </source>
</evidence>
<dbReference type="GO" id="GO:0051920">
    <property type="term" value="F:peroxiredoxin activity"/>
    <property type="evidence" value="ECO:0007669"/>
    <property type="project" value="InterPro"/>
</dbReference>
<dbReference type="Gene3D" id="1.20.1290.10">
    <property type="entry name" value="AhpD-like"/>
    <property type="match status" value="1"/>
</dbReference>
<protein>
    <submittedName>
        <fullName evidence="2">Carboxymuconolactone decarboxylase family protein</fullName>
    </submittedName>
</protein>
<dbReference type="InterPro" id="IPR052512">
    <property type="entry name" value="4CMD/NDH-1_regulator"/>
</dbReference>
<dbReference type="Pfam" id="PF02627">
    <property type="entry name" value="CMD"/>
    <property type="match status" value="1"/>
</dbReference>
<dbReference type="InterPro" id="IPR029032">
    <property type="entry name" value="AhpD-like"/>
</dbReference>
<name>A0A848H4G4_9BURK</name>
<reference evidence="2 3" key="1">
    <citation type="submission" date="2020-04" db="EMBL/GenBank/DDBJ databases">
        <title>Ramlibacter sp. G-1-2-2 isolated from soil.</title>
        <authorList>
            <person name="Dahal R.H."/>
        </authorList>
    </citation>
    <scope>NUCLEOTIDE SEQUENCE [LARGE SCALE GENOMIC DNA]</scope>
    <source>
        <strain evidence="2 3">G-1-2-2</strain>
    </source>
</reference>
<feature type="domain" description="Carboxymuconolactone decarboxylase-like" evidence="1">
    <location>
        <begin position="3"/>
        <end position="66"/>
    </location>
</feature>
<keyword evidence="3" id="KW-1185">Reference proteome</keyword>
<dbReference type="PANTHER" id="PTHR33570">
    <property type="entry name" value="4-CARBOXYMUCONOLACTONE DECARBOXYLASE FAMILY PROTEIN"/>
    <property type="match status" value="1"/>
</dbReference>
<accession>A0A848H4G4</accession>
<dbReference type="Proteomes" id="UP000541185">
    <property type="component" value="Unassembled WGS sequence"/>
</dbReference>
<evidence type="ECO:0000259" key="1">
    <source>
        <dbReference type="Pfam" id="PF02627"/>
    </source>
</evidence>
<dbReference type="SUPFAM" id="SSF69118">
    <property type="entry name" value="AhpD-like"/>
    <property type="match status" value="1"/>
</dbReference>
<dbReference type="AlphaFoldDB" id="A0A848H4G4"/>
<evidence type="ECO:0000313" key="3">
    <source>
        <dbReference type="Proteomes" id="UP000541185"/>
    </source>
</evidence>